<gene>
    <name evidence="8" type="ORF">HNR75_000300</name>
</gene>
<dbReference type="AlphaFoldDB" id="A0A841GGF7"/>
<evidence type="ECO:0000313" key="9">
    <source>
        <dbReference type="Proteomes" id="UP000585721"/>
    </source>
</evidence>
<dbReference type="NCBIfam" id="TIGR00765">
    <property type="entry name" value="yihY_not_rbn"/>
    <property type="match status" value="1"/>
</dbReference>
<dbReference type="Proteomes" id="UP000585721">
    <property type="component" value="Unassembled WGS sequence"/>
</dbReference>
<reference evidence="8 9" key="1">
    <citation type="submission" date="2020-08" db="EMBL/GenBank/DDBJ databases">
        <title>Genomic Encyclopedia of Type Strains, Phase IV (KMG-IV): sequencing the most valuable type-strain genomes for metagenomic binning, comparative biology and taxonomic classification.</title>
        <authorList>
            <person name="Goeker M."/>
        </authorList>
    </citation>
    <scope>NUCLEOTIDE SEQUENCE [LARGE SCALE GENOMIC DNA]</scope>
    <source>
        <strain evidence="8 9">DSM 22975</strain>
    </source>
</reference>
<evidence type="ECO:0000313" key="8">
    <source>
        <dbReference type="EMBL" id="MBB6054435.1"/>
    </source>
</evidence>
<dbReference type="Pfam" id="PF03631">
    <property type="entry name" value="Virul_fac_BrkB"/>
    <property type="match status" value="1"/>
</dbReference>
<proteinExistence type="inferred from homology"/>
<sequence length="300" mass="34486">MVQDPTRLLALRNQRWAKSRLFCLRIRRFSAFFRKRVWHDRLPVLAGHLAYVSLLSIVPFLAVVFSVFSWMPRFSHLRRQVEVFIFSNLVPETEIAFRYHFSLFVKNASQTTSIGLLTLLVVAVLLIAAVDENLNHIWRTRGQRKWYKTWVIYVSMLIVVPVLVGGSLLLSSYVKAQKWWDVSVVVSVSDTAATIFPYLLSTGGILLLYKLVPTIVVMWRHAFIGAMTAALLFEGAKSVFSYYVQHFSTYKSIYGALAGIPILMVWLYVSWLVVLLGAELTATLGEWQQNRTLRGRKPRR</sequence>
<feature type="transmembrane region" description="Helical" evidence="7">
    <location>
        <begin position="49"/>
        <end position="71"/>
    </location>
</feature>
<evidence type="ECO:0000256" key="6">
    <source>
        <dbReference type="ARBA" id="ARBA00023136"/>
    </source>
</evidence>
<evidence type="ECO:0000256" key="5">
    <source>
        <dbReference type="ARBA" id="ARBA00022989"/>
    </source>
</evidence>
<dbReference type="PANTHER" id="PTHR30213:SF0">
    <property type="entry name" value="UPF0761 MEMBRANE PROTEIN YIHY"/>
    <property type="match status" value="1"/>
</dbReference>
<accession>A0A841GGF7</accession>
<dbReference type="PANTHER" id="PTHR30213">
    <property type="entry name" value="INNER MEMBRANE PROTEIN YHJD"/>
    <property type="match status" value="1"/>
</dbReference>
<keyword evidence="3" id="KW-0997">Cell inner membrane</keyword>
<dbReference type="RefSeq" id="WP_188025245.1">
    <property type="nucleotide sequence ID" value="NZ_JACHGR010000001.1"/>
</dbReference>
<keyword evidence="2 7" id="KW-1003">Cell membrane</keyword>
<comment type="caution">
    <text evidence="8">The sequence shown here is derived from an EMBL/GenBank/DDBJ whole genome shotgun (WGS) entry which is preliminary data.</text>
</comment>
<keyword evidence="6 7" id="KW-0472">Membrane</keyword>
<comment type="subcellular location">
    <subcellularLocation>
        <location evidence="1 7">Cell membrane</location>
        <topology evidence="1 7">Multi-pass membrane protein</topology>
    </subcellularLocation>
</comment>
<comment type="similarity">
    <text evidence="7">Belongs to the UPF0761 family.</text>
</comment>
<feature type="transmembrane region" description="Helical" evidence="7">
    <location>
        <begin position="179"/>
        <end position="200"/>
    </location>
</feature>
<evidence type="ECO:0000256" key="7">
    <source>
        <dbReference type="HAMAP-Rule" id="MF_00672"/>
    </source>
</evidence>
<dbReference type="GO" id="GO:0005886">
    <property type="term" value="C:plasma membrane"/>
    <property type="evidence" value="ECO:0007669"/>
    <property type="project" value="UniProtKB-SubCell"/>
</dbReference>
<dbReference type="PIRSF" id="PIRSF035875">
    <property type="entry name" value="RNase_BN"/>
    <property type="match status" value="1"/>
</dbReference>
<evidence type="ECO:0000256" key="3">
    <source>
        <dbReference type="ARBA" id="ARBA00022519"/>
    </source>
</evidence>
<organism evidence="8 9">
    <name type="scientific">Tolumonas osonensis</name>
    <dbReference type="NCBI Taxonomy" id="675874"/>
    <lineage>
        <taxon>Bacteria</taxon>
        <taxon>Pseudomonadati</taxon>
        <taxon>Pseudomonadota</taxon>
        <taxon>Gammaproteobacteria</taxon>
        <taxon>Aeromonadales</taxon>
        <taxon>Aeromonadaceae</taxon>
        <taxon>Tolumonas</taxon>
    </lineage>
</organism>
<feature type="transmembrane region" description="Helical" evidence="7">
    <location>
        <begin position="253"/>
        <end position="278"/>
    </location>
</feature>
<evidence type="ECO:0000256" key="2">
    <source>
        <dbReference type="ARBA" id="ARBA00022475"/>
    </source>
</evidence>
<dbReference type="EMBL" id="JACHGR010000001">
    <property type="protein sequence ID" value="MBB6054435.1"/>
    <property type="molecule type" value="Genomic_DNA"/>
</dbReference>
<name>A0A841GGF7_9GAMM</name>
<evidence type="ECO:0000256" key="1">
    <source>
        <dbReference type="ARBA" id="ARBA00004651"/>
    </source>
</evidence>
<dbReference type="HAMAP" id="MF_00672">
    <property type="entry name" value="UPF0761"/>
    <property type="match status" value="1"/>
</dbReference>
<feature type="transmembrane region" description="Helical" evidence="7">
    <location>
        <begin position="150"/>
        <end position="173"/>
    </location>
</feature>
<dbReference type="InterPro" id="IPR023679">
    <property type="entry name" value="UPF0761_bac"/>
</dbReference>
<dbReference type="InterPro" id="IPR017039">
    <property type="entry name" value="Virul_fac_BrkB"/>
</dbReference>
<keyword evidence="9" id="KW-1185">Reference proteome</keyword>
<keyword evidence="4 7" id="KW-0812">Transmembrane</keyword>
<feature type="transmembrane region" description="Helical" evidence="7">
    <location>
        <begin position="113"/>
        <end position="130"/>
    </location>
</feature>
<keyword evidence="5 7" id="KW-1133">Transmembrane helix</keyword>
<feature type="transmembrane region" description="Helical" evidence="7">
    <location>
        <begin position="207"/>
        <end position="233"/>
    </location>
</feature>
<protein>
    <recommendedName>
        <fullName evidence="7">UPF0761 membrane protein HNR75_000300</fullName>
    </recommendedName>
</protein>
<evidence type="ECO:0000256" key="4">
    <source>
        <dbReference type="ARBA" id="ARBA00022692"/>
    </source>
</evidence>